<comment type="caution">
    <text evidence="1">The sequence shown here is derived from an EMBL/GenBank/DDBJ whole genome shotgun (WGS) entry which is preliminary data.</text>
</comment>
<dbReference type="AlphaFoldDB" id="A0A6V7H553"/>
<protein>
    <recommendedName>
        <fullName evidence="3">Peptidase aspartic putative domain-containing protein</fullName>
    </recommendedName>
</protein>
<sequence>MGKQRKVFVANTITSELLMIARINVLNKHSQAVNCRTLIDTCATTNFISEGFAKQLGIQQRRYHIPIDGLNTISTVARATLKTTIKSRNSNYSRTLTFLIVPKIFSVIPENRSKIKIPKNIKLADPTFDLRQSAPTTSATHATKCHSITTLQADLTRFWKIEEGPQIQRLSESDAACEKHFRTHTTRNSEGRYVVTLPFNNKKQQLDESRA</sequence>
<reference evidence="1" key="1">
    <citation type="submission" date="2020-07" db="EMBL/GenBank/DDBJ databases">
        <authorList>
            <person name="Nazaruddin N."/>
        </authorList>
    </citation>
    <scope>NUCLEOTIDE SEQUENCE</scope>
</reference>
<evidence type="ECO:0008006" key="3">
    <source>
        <dbReference type="Google" id="ProtNLM"/>
    </source>
</evidence>
<dbReference type="OrthoDB" id="5920040at2759"/>
<evidence type="ECO:0000313" key="2">
    <source>
        <dbReference type="Proteomes" id="UP000752696"/>
    </source>
</evidence>
<keyword evidence="2" id="KW-1185">Reference proteome</keyword>
<dbReference type="EMBL" id="CAJDYZ010007425">
    <property type="protein sequence ID" value="CAD1474288.1"/>
    <property type="molecule type" value="Genomic_DNA"/>
</dbReference>
<dbReference type="CDD" id="cd00303">
    <property type="entry name" value="retropepsin_like"/>
    <property type="match status" value="1"/>
</dbReference>
<proteinExistence type="predicted"/>
<name>A0A6V7H553_9HYME</name>
<accession>A0A6V7H553</accession>
<dbReference type="Pfam" id="PF13650">
    <property type="entry name" value="Asp_protease_2"/>
    <property type="match status" value="1"/>
</dbReference>
<gene>
    <name evidence="1" type="ORF">MHI_LOCUS459202</name>
</gene>
<dbReference type="InterPro" id="IPR021109">
    <property type="entry name" value="Peptidase_aspartic_dom_sf"/>
</dbReference>
<organism evidence="1 2">
    <name type="scientific">Heterotrigona itama</name>
    <dbReference type="NCBI Taxonomy" id="395501"/>
    <lineage>
        <taxon>Eukaryota</taxon>
        <taxon>Metazoa</taxon>
        <taxon>Ecdysozoa</taxon>
        <taxon>Arthropoda</taxon>
        <taxon>Hexapoda</taxon>
        <taxon>Insecta</taxon>
        <taxon>Pterygota</taxon>
        <taxon>Neoptera</taxon>
        <taxon>Endopterygota</taxon>
        <taxon>Hymenoptera</taxon>
        <taxon>Apocrita</taxon>
        <taxon>Aculeata</taxon>
        <taxon>Apoidea</taxon>
        <taxon>Anthophila</taxon>
        <taxon>Apidae</taxon>
        <taxon>Heterotrigona</taxon>
    </lineage>
</organism>
<evidence type="ECO:0000313" key="1">
    <source>
        <dbReference type="EMBL" id="CAD1474288.1"/>
    </source>
</evidence>
<dbReference type="Gene3D" id="2.40.70.10">
    <property type="entry name" value="Acid Proteases"/>
    <property type="match status" value="1"/>
</dbReference>
<dbReference type="Proteomes" id="UP000752696">
    <property type="component" value="Unassembled WGS sequence"/>
</dbReference>